<dbReference type="InterPro" id="IPR029058">
    <property type="entry name" value="AB_hydrolase_fold"/>
</dbReference>
<protein>
    <submittedName>
        <fullName evidence="2">Carboxymethylenebutenolidase</fullName>
    </submittedName>
</protein>
<dbReference type="Gene3D" id="3.40.50.1820">
    <property type="entry name" value="alpha/beta hydrolase"/>
    <property type="match status" value="1"/>
</dbReference>
<dbReference type="AlphaFoldDB" id="A0A248JKY6"/>
<dbReference type="EMBL" id="CP022110">
    <property type="protein sequence ID" value="ASG19423.1"/>
    <property type="molecule type" value="Genomic_DNA"/>
</dbReference>
<evidence type="ECO:0000313" key="2">
    <source>
        <dbReference type="EMBL" id="ASG19423.1"/>
    </source>
</evidence>
<dbReference type="GO" id="GO:0016787">
    <property type="term" value="F:hydrolase activity"/>
    <property type="evidence" value="ECO:0007669"/>
    <property type="project" value="InterPro"/>
</dbReference>
<proteinExistence type="predicted"/>
<reference evidence="2 3" key="1">
    <citation type="submission" date="2017-06" db="EMBL/GenBank/DDBJ databases">
        <title>Complete genome sequence of Nitrospirillum amazonense strain CBAmC, an endophytic nitrogen-fixing and plant growth-promoting bacterium, isolated from sugarcane.</title>
        <authorList>
            <person name="Schwab S."/>
            <person name="dos Santos Teixeira K.R."/>
            <person name="Simoes Araujo J.L."/>
            <person name="Soares Vidal M."/>
            <person name="Borges de Freitas H.R."/>
            <person name="Rivello Crivelaro A.L."/>
            <person name="Bueno de Camargo Nunes A."/>
            <person name="dos Santos C.M."/>
            <person name="Palmeira da Silva Rosa D."/>
            <person name="da Silva Padilha D."/>
            <person name="da Silva E."/>
            <person name="Araujo Terra L."/>
            <person name="Soares Mendes V."/>
            <person name="Farinelli L."/>
            <person name="Magalhaes Cruz L."/>
            <person name="Baldani J.I."/>
        </authorList>
    </citation>
    <scope>NUCLEOTIDE SEQUENCE [LARGE SCALE GENOMIC DNA]</scope>
    <source>
        <strain evidence="2 3">CBAmC</strain>
    </source>
</reference>
<dbReference type="PANTHER" id="PTHR46623">
    <property type="entry name" value="CARBOXYMETHYLENEBUTENOLIDASE-RELATED"/>
    <property type="match status" value="1"/>
</dbReference>
<organism evidence="2 3">
    <name type="scientific">Nitrospirillum viridazoti CBAmc</name>
    <dbReference type="NCBI Taxonomy" id="1441467"/>
    <lineage>
        <taxon>Bacteria</taxon>
        <taxon>Pseudomonadati</taxon>
        <taxon>Pseudomonadota</taxon>
        <taxon>Alphaproteobacteria</taxon>
        <taxon>Rhodospirillales</taxon>
        <taxon>Azospirillaceae</taxon>
        <taxon>Nitrospirillum</taxon>
        <taxon>Nitrospirillum viridazoti</taxon>
    </lineage>
</organism>
<dbReference type="InterPro" id="IPR002925">
    <property type="entry name" value="Dienelactn_hydro"/>
</dbReference>
<evidence type="ECO:0000313" key="3">
    <source>
        <dbReference type="Proteomes" id="UP000197153"/>
    </source>
</evidence>
<keyword evidence="3" id="KW-1185">Reference proteome</keyword>
<dbReference type="RefSeq" id="WP_088870435.1">
    <property type="nucleotide sequence ID" value="NZ_CP022110.1"/>
</dbReference>
<dbReference type="SUPFAM" id="SSF53474">
    <property type="entry name" value="alpha/beta-Hydrolases"/>
    <property type="match status" value="1"/>
</dbReference>
<dbReference type="Proteomes" id="UP000197153">
    <property type="component" value="Chromosome 1"/>
</dbReference>
<dbReference type="InterPro" id="IPR051049">
    <property type="entry name" value="Dienelactone_hydrolase-like"/>
</dbReference>
<dbReference type="KEGG" id="nao:Y958_00230"/>
<feature type="domain" description="Dienelactone hydrolase" evidence="1">
    <location>
        <begin position="14"/>
        <end position="229"/>
    </location>
</feature>
<gene>
    <name evidence="2" type="ORF">Y958_00230</name>
</gene>
<accession>A0A248JKY6</accession>
<dbReference type="PANTHER" id="PTHR46623:SF6">
    <property type="entry name" value="ALPHA_BETA-HYDROLASES SUPERFAMILY PROTEIN"/>
    <property type="match status" value="1"/>
</dbReference>
<dbReference type="Pfam" id="PF01738">
    <property type="entry name" value="DLH"/>
    <property type="match status" value="1"/>
</dbReference>
<evidence type="ECO:0000259" key="1">
    <source>
        <dbReference type="Pfam" id="PF01738"/>
    </source>
</evidence>
<sequence>MTTVTINATDGGSFDAYLAIPAGGKGPGLVLIQEIFGVNANMRALCDHYAALGYTAICPDLFWRQEPGVQLTDQTEAEWQRAFQLYNGFSEASGVEDLIATVDFLRGHEATGGKVGTLGYCLGGKLAFLMATRSDADANVSYYGVGLDGALGEVSAITKPLMLHTAGKDKFSSDETRAKVNAAIEGNHLIVQHVYPEQDHAFARVGGEHYDAKAADLANQRTATFLKETLS</sequence>
<name>A0A248JKY6_9PROT</name>